<accession>A0A0C4E605</accession>
<evidence type="ECO:0000313" key="3">
    <source>
        <dbReference type="EnsemblFungi" id="MAPG_07934T0"/>
    </source>
</evidence>
<dbReference type="OMA" id="CFAWLNS"/>
<dbReference type="Proteomes" id="UP000011715">
    <property type="component" value="Unassembled WGS sequence"/>
</dbReference>
<dbReference type="InterPro" id="IPR008709">
    <property type="entry name" value="Neurochondrin"/>
</dbReference>
<dbReference type="PANTHER" id="PTHR13109:SF7">
    <property type="entry name" value="NEUROCHONDRIN"/>
    <property type="match status" value="1"/>
</dbReference>
<name>A0A0C4E605_MAGP6</name>
<evidence type="ECO:0000313" key="4">
    <source>
        <dbReference type="Proteomes" id="UP000011715"/>
    </source>
</evidence>
<organism evidence="3 4">
    <name type="scientific">Magnaporthiopsis poae (strain ATCC 64411 / 73-15)</name>
    <name type="common">Kentucky bluegrass fungus</name>
    <name type="synonym">Magnaporthe poae</name>
    <dbReference type="NCBI Taxonomy" id="644358"/>
    <lineage>
        <taxon>Eukaryota</taxon>
        <taxon>Fungi</taxon>
        <taxon>Dikarya</taxon>
        <taxon>Ascomycota</taxon>
        <taxon>Pezizomycotina</taxon>
        <taxon>Sordariomycetes</taxon>
        <taxon>Sordariomycetidae</taxon>
        <taxon>Magnaporthales</taxon>
        <taxon>Magnaporthaceae</taxon>
        <taxon>Magnaporthiopsis</taxon>
    </lineage>
</organism>
<dbReference type="AlphaFoldDB" id="A0A0C4E605"/>
<reference evidence="4" key="2">
    <citation type="submission" date="2010-05" db="EMBL/GenBank/DDBJ databases">
        <title>The genome sequence of Magnaporthe poae strain ATCC 64411.</title>
        <authorList>
            <person name="Ma L.-J."/>
            <person name="Dead R."/>
            <person name="Young S."/>
            <person name="Zeng Q."/>
            <person name="Koehrsen M."/>
            <person name="Alvarado L."/>
            <person name="Berlin A."/>
            <person name="Chapman S.B."/>
            <person name="Chen Z."/>
            <person name="Freedman E."/>
            <person name="Gellesch M."/>
            <person name="Goldberg J."/>
            <person name="Griggs A."/>
            <person name="Gujja S."/>
            <person name="Heilman E.R."/>
            <person name="Heiman D."/>
            <person name="Hepburn T."/>
            <person name="Howarth C."/>
            <person name="Jen D."/>
            <person name="Larson L."/>
            <person name="Mehta T."/>
            <person name="Neiman D."/>
            <person name="Pearson M."/>
            <person name="Roberts A."/>
            <person name="Saif S."/>
            <person name="Shea T."/>
            <person name="Shenoy N."/>
            <person name="Sisk P."/>
            <person name="Stolte C."/>
            <person name="Sykes S."/>
            <person name="Walk T."/>
            <person name="White J."/>
            <person name="Yandava C."/>
            <person name="Haas B."/>
            <person name="Nusbaum C."/>
            <person name="Birren B."/>
        </authorList>
    </citation>
    <scope>NUCLEOTIDE SEQUENCE [LARGE SCALE GENOMIC DNA]</scope>
    <source>
        <strain evidence="4">ATCC 64411 / 73-15</strain>
    </source>
</reference>
<dbReference type="EMBL" id="ADBL01001917">
    <property type="status" value="NOT_ANNOTATED_CDS"/>
    <property type="molecule type" value="Genomic_DNA"/>
</dbReference>
<dbReference type="EnsemblFungi" id="MAPG_07934T0">
    <property type="protein sequence ID" value="MAPG_07934T0"/>
    <property type="gene ID" value="MAPG_07934"/>
</dbReference>
<sequence length="652" mass="71220">MASSASPWGMESLLPDEAENPPTGTSTDAAQAPVQRIQQLLKAKDDTSRFVGLALLKSVLDNTPEIRQDGETVCRLWESIPTRFLDRLLRTGTTTSQKDAKEMLDLAVSVVHTFTLLLPEERRRDERLFGRIPLLTSALLPSSEETTLLILQALVVLVSYPEGAQVFVQLQDMSSLVENAPSQPLALEVLSYAFLNSAAAAEDRKTLSSRIEQMVSSLIASYTGTDAVTLLEFLADFLRRLDKDLLPQNPPWLTTLVDYIGGLISSRPTQAARSAYVNLAATLLQAYPVQMPRLLFSGTQTVGDKPASYLLINLLLIDLRSSFPSLLEQLNGPSYRTTARRLASDFDVVSCFIGYLMRFVDDDIPESGPGHGFSMPPDLLLKIRKAMSETFSVAIEFLRDRWDASVAGAMGLHPDARVGEAKTSLGAHFTISWDSIDDKINEDPLVLACIRCLAIWLREDDNETLRKEAAGLCDMFTELYKASTTGGSGLDFRRPVLVALEGITVSEEGPENLLSHDGWRILVDDLVAVGASGESDDEGFTRGIEIVRILLPIVENERPGSKEEWLDAATAIAAWDVPEDGQSLQATEFRVAALQLVTSVLAGAHPSVRKRYRHTIGAIRGLASRLGAQVGSSKADLNEPLQDVIDTLASLG</sequence>
<dbReference type="InterPro" id="IPR016024">
    <property type="entry name" value="ARM-type_fold"/>
</dbReference>
<protein>
    <recommendedName>
        <fullName evidence="5">DUF1941 family protein</fullName>
    </recommendedName>
</protein>
<reference evidence="3" key="5">
    <citation type="submission" date="2015-06" db="UniProtKB">
        <authorList>
            <consortium name="EnsemblFungi"/>
        </authorList>
    </citation>
    <scope>IDENTIFICATION</scope>
    <source>
        <strain evidence="3">ATCC 64411</strain>
    </source>
</reference>
<dbReference type="Pfam" id="PF05536">
    <property type="entry name" value="Neurochondrin"/>
    <property type="match status" value="1"/>
</dbReference>
<dbReference type="eggNOG" id="ENOG502S540">
    <property type="taxonomic scope" value="Eukaryota"/>
</dbReference>
<feature type="region of interest" description="Disordered" evidence="1">
    <location>
        <begin position="1"/>
        <end position="31"/>
    </location>
</feature>
<gene>
    <name evidence="2" type="ORF">MAPG_07934</name>
</gene>
<evidence type="ECO:0008006" key="5">
    <source>
        <dbReference type="Google" id="ProtNLM"/>
    </source>
</evidence>
<dbReference type="PANTHER" id="PTHR13109">
    <property type="entry name" value="NEUROCHONDRIN"/>
    <property type="match status" value="1"/>
</dbReference>
<evidence type="ECO:0000256" key="1">
    <source>
        <dbReference type="SAM" id="MobiDB-lite"/>
    </source>
</evidence>
<keyword evidence="4" id="KW-1185">Reference proteome</keyword>
<reference evidence="2" key="1">
    <citation type="submission" date="2010-05" db="EMBL/GenBank/DDBJ databases">
        <title>The Genome Sequence of Magnaporthe poae strain ATCC 64411.</title>
        <authorList>
            <consortium name="The Broad Institute Genome Sequencing Platform"/>
            <consortium name="Broad Institute Genome Sequencing Center for Infectious Disease"/>
            <person name="Ma L.-J."/>
            <person name="Dead R."/>
            <person name="Young S."/>
            <person name="Zeng Q."/>
            <person name="Koehrsen M."/>
            <person name="Alvarado L."/>
            <person name="Berlin A."/>
            <person name="Chapman S.B."/>
            <person name="Chen Z."/>
            <person name="Freedman E."/>
            <person name="Gellesch M."/>
            <person name="Goldberg J."/>
            <person name="Griggs A."/>
            <person name="Gujja S."/>
            <person name="Heilman E.R."/>
            <person name="Heiman D."/>
            <person name="Hepburn T."/>
            <person name="Howarth C."/>
            <person name="Jen D."/>
            <person name="Larson L."/>
            <person name="Mehta T."/>
            <person name="Neiman D."/>
            <person name="Pearson M."/>
            <person name="Roberts A."/>
            <person name="Saif S."/>
            <person name="Shea T."/>
            <person name="Shenoy N."/>
            <person name="Sisk P."/>
            <person name="Stolte C."/>
            <person name="Sykes S."/>
            <person name="Walk T."/>
            <person name="White J."/>
            <person name="Yandava C."/>
            <person name="Haas B."/>
            <person name="Nusbaum C."/>
            <person name="Birren B."/>
        </authorList>
    </citation>
    <scope>NUCLEOTIDE SEQUENCE</scope>
    <source>
        <strain evidence="2">ATCC 64411</strain>
    </source>
</reference>
<dbReference type="OrthoDB" id="8962942at2759"/>
<dbReference type="SUPFAM" id="SSF48371">
    <property type="entry name" value="ARM repeat"/>
    <property type="match status" value="1"/>
</dbReference>
<reference evidence="3" key="4">
    <citation type="journal article" date="2015" name="G3 (Bethesda)">
        <title>Genome sequences of three phytopathogenic species of the Magnaporthaceae family of fungi.</title>
        <authorList>
            <person name="Okagaki L.H."/>
            <person name="Nunes C.C."/>
            <person name="Sailsbery J."/>
            <person name="Clay B."/>
            <person name="Brown D."/>
            <person name="John T."/>
            <person name="Oh Y."/>
            <person name="Young N."/>
            <person name="Fitzgerald M."/>
            <person name="Haas B.J."/>
            <person name="Zeng Q."/>
            <person name="Young S."/>
            <person name="Adiconis X."/>
            <person name="Fan L."/>
            <person name="Levin J.Z."/>
            <person name="Mitchell T.K."/>
            <person name="Okubara P.A."/>
            <person name="Farman M.L."/>
            <person name="Kohn L.M."/>
            <person name="Birren B."/>
            <person name="Ma L.-J."/>
            <person name="Dean R.A."/>
        </authorList>
    </citation>
    <scope>NUCLEOTIDE SEQUENCE</scope>
    <source>
        <strain evidence="3">ATCC 64411 / 73-15</strain>
    </source>
</reference>
<proteinExistence type="predicted"/>
<dbReference type="VEuPathDB" id="FungiDB:MAPG_07934"/>
<dbReference type="EMBL" id="GL876972">
    <property type="protein sequence ID" value="KLU88953.1"/>
    <property type="molecule type" value="Genomic_DNA"/>
</dbReference>
<reference evidence="2" key="3">
    <citation type="submission" date="2011-03" db="EMBL/GenBank/DDBJ databases">
        <title>Annotation of Magnaporthe poae ATCC 64411.</title>
        <authorList>
            <person name="Ma L.-J."/>
            <person name="Dead R."/>
            <person name="Young S.K."/>
            <person name="Zeng Q."/>
            <person name="Gargeya S."/>
            <person name="Fitzgerald M."/>
            <person name="Haas B."/>
            <person name="Abouelleil A."/>
            <person name="Alvarado L."/>
            <person name="Arachchi H.M."/>
            <person name="Berlin A."/>
            <person name="Brown A."/>
            <person name="Chapman S.B."/>
            <person name="Chen Z."/>
            <person name="Dunbar C."/>
            <person name="Freedman E."/>
            <person name="Gearin G."/>
            <person name="Gellesch M."/>
            <person name="Goldberg J."/>
            <person name="Griggs A."/>
            <person name="Gujja S."/>
            <person name="Heiman D."/>
            <person name="Howarth C."/>
            <person name="Larson L."/>
            <person name="Lui A."/>
            <person name="MacDonald P.J.P."/>
            <person name="Mehta T."/>
            <person name="Montmayeur A."/>
            <person name="Murphy C."/>
            <person name="Neiman D."/>
            <person name="Pearson M."/>
            <person name="Priest M."/>
            <person name="Roberts A."/>
            <person name="Saif S."/>
            <person name="Shea T."/>
            <person name="Shenoy N."/>
            <person name="Sisk P."/>
            <person name="Stolte C."/>
            <person name="Sykes S."/>
            <person name="Yandava C."/>
            <person name="Wortman J."/>
            <person name="Nusbaum C."/>
            <person name="Birren B."/>
        </authorList>
    </citation>
    <scope>NUCLEOTIDE SEQUENCE</scope>
    <source>
        <strain evidence="2">ATCC 64411</strain>
    </source>
</reference>
<evidence type="ECO:0000313" key="2">
    <source>
        <dbReference type="EMBL" id="KLU88953.1"/>
    </source>
</evidence>